<evidence type="ECO:0000313" key="2">
    <source>
        <dbReference type="Proteomes" id="UP000324800"/>
    </source>
</evidence>
<dbReference type="AlphaFoldDB" id="A0A5J4TUJ3"/>
<evidence type="ECO:0000313" key="1">
    <source>
        <dbReference type="EMBL" id="KAA6362166.1"/>
    </source>
</evidence>
<accession>A0A5J4TUJ3</accession>
<proteinExistence type="predicted"/>
<name>A0A5J4TUJ3_9EUKA</name>
<gene>
    <name evidence="1" type="ORF">EZS28_042307</name>
</gene>
<dbReference type="EMBL" id="SNRW01024571">
    <property type="protein sequence ID" value="KAA6362166.1"/>
    <property type="molecule type" value="Genomic_DNA"/>
</dbReference>
<sequence length="89" mass="10259">MRHCHLDRCPRILYWSMGSAIKNKYGKRLKSTGIIAKVKSQKLKCQRLKLKLIPKALLSTNRQVWGRNKVKDTKENPIPLVSSCKIGKE</sequence>
<dbReference type="Proteomes" id="UP000324800">
    <property type="component" value="Unassembled WGS sequence"/>
</dbReference>
<comment type="caution">
    <text evidence="1">The sequence shown here is derived from an EMBL/GenBank/DDBJ whole genome shotgun (WGS) entry which is preliminary data.</text>
</comment>
<protein>
    <submittedName>
        <fullName evidence="1">Uncharacterized protein</fullName>
    </submittedName>
</protein>
<organism evidence="1 2">
    <name type="scientific">Streblomastix strix</name>
    <dbReference type="NCBI Taxonomy" id="222440"/>
    <lineage>
        <taxon>Eukaryota</taxon>
        <taxon>Metamonada</taxon>
        <taxon>Preaxostyla</taxon>
        <taxon>Oxymonadida</taxon>
        <taxon>Streblomastigidae</taxon>
        <taxon>Streblomastix</taxon>
    </lineage>
</organism>
<feature type="non-terminal residue" evidence="1">
    <location>
        <position position="89"/>
    </location>
</feature>
<reference evidence="1 2" key="1">
    <citation type="submission" date="2019-03" db="EMBL/GenBank/DDBJ databases">
        <title>Single cell metagenomics reveals metabolic interactions within the superorganism composed of flagellate Streblomastix strix and complex community of Bacteroidetes bacteria on its surface.</title>
        <authorList>
            <person name="Treitli S.C."/>
            <person name="Kolisko M."/>
            <person name="Husnik F."/>
            <person name="Keeling P."/>
            <person name="Hampl V."/>
        </authorList>
    </citation>
    <scope>NUCLEOTIDE SEQUENCE [LARGE SCALE GENOMIC DNA]</scope>
    <source>
        <strain evidence="1">ST1C</strain>
    </source>
</reference>